<organism evidence="5 6">
    <name type="scientific">Leptotrombidium deliense</name>
    <dbReference type="NCBI Taxonomy" id="299467"/>
    <lineage>
        <taxon>Eukaryota</taxon>
        <taxon>Metazoa</taxon>
        <taxon>Ecdysozoa</taxon>
        <taxon>Arthropoda</taxon>
        <taxon>Chelicerata</taxon>
        <taxon>Arachnida</taxon>
        <taxon>Acari</taxon>
        <taxon>Acariformes</taxon>
        <taxon>Trombidiformes</taxon>
        <taxon>Prostigmata</taxon>
        <taxon>Anystina</taxon>
        <taxon>Parasitengona</taxon>
        <taxon>Trombiculoidea</taxon>
        <taxon>Trombiculidae</taxon>
        <taxon>Leptotrombidium</taxon>
    </lineage>
</organism>
<evidence type="ECO:0000313" key="6">
    <source>
        <dbReference type="Proteomes" id="UP000288716"/>
    </source>
</evidence>
<feature type="domain" description="C-type lectin" evidence="4">
    <location>
        <begin position="64"/>
        <end position="176"/>
    </location>
</feature>
<keyword evidence="1" id="KW-0430">Lectin</keyword>
<keyword evidence="3" id="KW-0325">Glycoprotein</keyword>
<dbReference type="GO" id="GO:0030246">
    <property type="term" value="F:carbohydrate binding"/>
    <property type="evidence" value="ECO:0007669"/>
    <property type="project" value="UniProtKB-KW"/>
</dbReference>
<dbReference type="PANTHER" id="PTHR46490">
    <property type="entry name" value="C-TYPE LECTIN DOMAIN FAMILY 12 MEMBER A-RELATED"/>
    <property type="match status" value="1"/>
</dbReference>
<evidence type="ECO:0000256" key="3">
    <source>
        <dbReference type="ARBA" id="ARBA00023180"/>
    </source>
</evidence>
<evidence type="ECO:0000256" key="1">
    <source>
        <dbReference type="ARBA" id="ARBA00022734"/>
    </source>
</evidence>
<keyword evidence="2" id="KW-1015">Disulfide bond</keyword>
<evidence type="ECO:0000259" key="4">
    <source>
        <dbReference type="PROSITE" id="PS50041"/>
    </source>
</evidence>
<name>A0A443S1Q7_9ACAR</name>
<gene>
    <name evidence="5" type="ORF">B4U80_14146</name>
</gene>
<dbReference type="OrthoDB" id="6512817at2759"/>
<accession>A0A443S1Q7</accession>
<evidence type="ECO:0000256" key="2">
    <source>
        <dbReference type="ARBA" id="ARBA00023157"/>
    </source>
</evidence>
<dbReference type="VEuPathDB" id="VectorBase:LDEU010616"/>
<comment type="caution">
    <text evidence="5">The sequence shown here is derived from an EMBL/GenBank/DDBJ whole genome shotgun (WGS) entry which is preliminary data.</text>
</comment>
<dbReference type="PANTHER" id="PTHR46490:SF6">
    <property type="entry name" value="ASIALOGLYCOPROTEIN RECEPTOR 1-LIKE-RELATED"/>
    <property type="match status" value="1"/>
</dbReference>
<evidence type="ECO:0000313" key="5">
    <source>
        <dbReference type="EMBL" id="RWS21424.1"/>
    </source>
</evidence>
<keyword evidence="6" id="KW-1185">Reference proteome</keyword>
<dbReference type="InterPro" id="IPR001304">
    <property type="entry name" value="C-type_lectin-like"/>
</dbReference>
<proteinExistence type="predicted"/>
<dbReference type="PROSITE" id="PS50041">
    <property type="entry name" value="C_TYPE_LECTIN_2"/>
    <property type="match status" value="1"/>
</dbReference>
<dbReference type="Gene3D" id="3.10.100.10">
    <property type="entry name" value="Mannose-Binding Protein A, subunit A"/>
    <property type="match status" value="1"/>
</dbReference>
<protein>
    <recommendedName>
        <fullName evidence="4">C-type lectin domain-containing protein</fullName>
    </recommendedName>
</protein>
<dbReference type="SUPFAM" id="SSF56436">
    <property type="entry name" value="C-type lectin-like"/>
    <property type="match status" value="1"/>
</dbReference>
<dbReference type="AlphaFoldDB" id="A0A443S1Q7"/>
<reference evidence="5 6" key="1">
    <citation type="journal article" date="2018" name="Gigascience">
        <title>Genomes of trombidid mites reveal novel predicted allergens and laterally-transferred genes associated with secondary metabolism.</title>
        <authorList>
            <person name="Dong X."/>
            <person name="Chaisiri K."/>
            <person name="Xia D."/>
            <person name="Armstrong S.D."/>
            <person name="Fang Y."/>
            <person name="Donnelly M.J."/>
            <person name="Kadowaki T."/>
            <person name="McGarry J.W."/>
            <person name="Darby A.C."/>
            <person name="Makepeace B.L."/>
        </authorList>
    </citation>
    <scope>NUCLEOTIDE SEQUENCE [LARGE SCALE GENOMIC DNA]</scope>
    <source>
        <strain evidence="5">UoL-UT</strain>
    </source>
</reference>
<dbReference type="SMART" id="SM00034">
    <property type="entry name" value="CLECT"/>
    <property type="match status" value="1"/>
</dbReference>
<dbReference type="InterPro" id="IPR016187">
    <property type="entry name" value="CTDL_fold"/>
</dbReference>
<dbReference type="InterPro" id="IPR052309">
    <property type="entry name" value="C-type_Lectin_Domain_Fam1"/>
</dbReference>
<dbReference type="Pfam" id="PF00059">
    <property type="entry name" value="Lectin_C"/>
    <property type="match status" value="1"/>
</dbReference>
<dbReference type="InterPro" id="IPR016186">
    <property type="entry name" value="C-type_lectin-like/link_sf"/>
</dbReference>
<dbReference type="EMBL" id="NCKV01012279">
    <property type="protein sequence ID" value="RWS21424.1"/>
    <property type="molecule type" value="Genomic_DNA"/>
</dbReference>
<dbReference type="STRING" id="299467.A0A443S1Q7"/>
<dbReference type="CDD" id="cd00037">
    <property type="entry name" value="CLECT"/>
    <property type="match status" value="1"/>
</dbReference>
<sequence length="222" mass="25812">MIIIVAPDCNEITLQDKHNLPLWFKHCILERVDVNSIQILSTITSAHLKAKRDDETSNVPSIPNENKKYKFFVDKKTFKEAKEFCLHTNGKLLEIRDANENKFISEKLLFGQSYWIGAIRLMTYSSIFLHSSGKYMSFVNWDATEPKPTESDNCVKFENAKMYTDNCEKQFMFICEYPERKAVSNVNTVIESLISENRKLQNDFDSMTLLISTILQKLFNIN</sequence>
<dbReference type="Proteomes" id="UP000288716">
    <property type="component" value="Unassembled WGS sequence"/>
</dbReference>